<organism evidence="4 5">
    <name type="scientific">Paspalum vaginatum</name>
    <name type="common">seashore paspalum</name>
    <dbReference type="NCBI Taxonomy" id="158149"/>
    <lineage>
        <taxon>Eukaryota</taxon>
        <taxon>Viridiplantae</taxon>
        <taxon>Streptophyta</taxon>
        <taxon>Embryophyta</taxon>
        <taxon>Tracheophyta</taxon>
        <taxon>Spermatophyta</taxon>
        <taxon>Magnoliopsida</taxon>
        <taxon>Liliopsida</taxon>
        <taxon>Poales</taxon>
        <taxon>Poaceae</taxon>
        <taxon>PACMAD clade</taxon>
        <taxon>Panicoideae</taxon>
        <taxon>Andropogonodae</taxon>
        <taxon>Paspaleae</taxon>
        <taxon>Paspalinae</taxon>
        <taxon>Paspalum</taxon>
    </lineage>
</organism>
<evidence type="ECO:0000259" key="3">
    <source>
        <dbReference type="Pfam" id="PF13968"/>
    </source>
</evidence>
<dbReference type="InterPro" id="IPR007658">
    <property type="entry name" value="DUF594"/>
</dbReference>
<feature type="transmembrane region" description="Helical" evidence="2">
    <location>
        <begin position="392"/>
        <end position="414"/>
    </location>
</feature>
<dbReference type="InterPro" id="IPR025315">
    <property type="entry name" value="DUF4220"/>
</dbReference>
<dbReference type="Proteomes" id="UP001164776">
    <property type="component" value="Unassembled WGS sequence"/>
</dbReference>
<evidence type="ECO:0000256" key="1">
    <source>
        <dbReference type="SAM" id="MobiDB-lite"/>
    </source>
</evidence>
<feature type="compositionally biased region" description="Basic and acidic residues" evidence="1">
    <location>
        <begin position="695"/>
        <end position="707"/>
    </location>
</feature>
<gene>
    <name evidence="4" type="ORF">BS78_K184300</name>
</gene>
<comment type="caution">
    <text evidence="4">The sequence shown here is derived from an EMBL/GenBank/DDBJ whole genome shotgun (WGS) entry which is preliminary data.</text>
</comment>
<feature type="domain" description="DUF4220" evidence="3">
    <location>
        <begin position="154"/>
        <end position="541"/>
    </location>
</feature>
<accession>A0A9W7XBH4</accession>
<dbReference type="Pfam" id="PF13968">
    <property type="entry name" value="DUF4220"/>
    <property type="match status" value="1"/>
</dbReference>
<evidence type="ECO:0000256" key="2">
    <source>
        <dbReference type="SAM" id="Phobius"/>
    </source>
</evidence>
<dbReference type="Pfam" id="PF04578">
    <property type="entry name" value="DUF594"/>
    <property type="match status" value="1"/>
</dbReference>
<proteinExistence type="predicted"/>
<feature type="transmembrane region" description="Helical" evidence="2">
    <location>
        <begin position="77"/>
        <end position="95"/>
    </location>
</feature>
<sequence length="792" mass="88418">MRCSEIHWSNSSTYQFCHGQSPRPWFMFALDAPNGHKAEAAILLASAAMFVLGVILLSLSLLGRFSSRAAFNPTVRIFLYAAFALFLPLMSYMFSQAKDEATKLQQAAGGQGLQLPFRAQVILIWMLLVELLRKKVDAVVAAMSSSRLRAVHQQQTLWDAIDQMVRIGWIGYLVYSYVSGFRKPGFTILWVLTLIKAAQRVAAVEVAKRSFAVGKNAQLVVGYTAQMLKEEVIGVEQDSGSALLRKCRYAVMGEERLKTEAGPDGYQVERPESDEKTNDLITVGHIWELAGGSDDKPGDRLLTDHPKLKDLCLAFALSKLLRARLENLLVDEGVVVKNRELIFRGLRGGGDGGHEVDSSSNGDVDRSEDHAERAFHVIELELSLVMDYYHSMVPVVLCSPWFLAGNYLIVFLIVVNQTIMVLKITGNGQLFPIIGCLARDLFTGPRRADLFRCLGRKVLKTITIMFASLNILVSLMLVLTFVIMEAWELVVYVLSDWFLVSKLCEYARRPKWQSSRWVRKAFRALLWVKRPGKGMRSTFNQVCVLDLRRHTPWVMISKVLQQRFLGMSSVPVPREVKHAVFRSLTAKATGGEPLSKGMAALHRRGHGDLEWACESRSVTHVILVWHIATRLFEMKNATAGVGSRSAEETVATTLSRYCAYLVACAPELLPENREGSQRVYKSVKRALKLRRRKSESRLDRVMRKDGPDPDPDLDAAASMGGQLGTQLLEDCGFDDGDNVAHGWALLAELWTELVLYIAPSEKIEVHAEALAQGGEFITLLWALATHAGITRP</sequence>
<dbReference type="AlphaFoldDB" id="A0A9W7XBH4"/>
<reference evidence="4 5" key="1">
    <citation type="submission" date="2022-10" db="EMBL/GenBank/DDBJ databases">
        <title>WGS assembly of Paspalum vaginatum 540-79.</title>
        <authorList>
            <person name="Sun G."/>
            <person name="Wase N."/>
            <person name="Shu S."/>
            <person name="Jenkins J."/>
            <person name="Zhou B."/>
            <person name="Torres-Rodriguez J."/>
            <person name="Chen C."/>
            <person name="Sandor L."/>
            <person name="Plott C."/>
            <person name="Yoshinga Y."/>
            <person name="Daum C."/>
            <person name="Qi P."/>
            <person name="Barry K."/>
            <person name="Lipzen A."/>
            <person name="Berry L."/>
            <person name="Pedersen C."/>
            <person name="Gottilla T."/>
            <person name="Foltz A."/>
            <person name="Yu H."/>
            <person name="O'Malley R."/>
            <person name="Zhang C."/>
            <person name="Devos K."/>
            <person name="Sigmon B."/>
            <person name="Yu B."/>
            <person name="Obata T."/>
            <person name="Schmutz J."/>
            <person name="Schnable J."/>
        </authorList>
    </citation>
    <scope>NUCLEOTIDE SEQUENCE [LARGE SCALE GENOMIC DNA]</scope>
    <source>
        <strain evidence="5">cv. 540-79</strain>
    </source>
</reference>
<keyword evidence="2" id="KW-1133">Transmembrane helix</keyword>
<keyword evidence="5" id="KW-1185">Reference proteome</keyword>
<feature type="transmembrane region" description="Helical" evidence="2">
    <location>
        <begin position="462"/>
        <end position="483"/>
    </location>
</feature>
<name>A0A9W7XBH4_9POAL</name>
<evidence type="ECO:0000313" key="5">
    <source>
        <dbReference type="Proteomes" id="UP001164776"/>
    </source>
</evidence>
<feature type="transmembrane region" description="Helical" evidence="2">
    <location>
        <begin position="40"/>
        <end position="65"/>
    </location>
</feature>
<keyword evidence="2" id="KW-0472">Membrane</keyword>
<keyword evidence="2" id="KW-0812">Transmembrane</keyword>
<dbReference type="PANTHER" id="PTHR31325">
    <property type="entry name" value="OS01G0798800 PROTEIN-RELATED"/>
    <property type="match status" value="1"/>
</dbReference>
<protein>
    <recommendedName>
        <fullName evidence="3">DUF4220 domain-containing protein</fullName>
    </recommendedName>
</protein>
<feature type="region of interest" description="Disordered" evidence="1">
    <location>
        <begin position="694"/>
        <end position="717"/>
    </location>
</feature>
<dbReference type="OrthoDB" id="666337at2759"/>
<dbReference type="EMBL" id="MU629671">
    <property type="protein sequence ID" value="KAJ1255587.1"/>
    <property type="molecule type" value="Genomic_DNA"/>
</dbReference>
<evidence type="ECO:0000313" key="4">
    <source>
        <dbReference type="EMBL" id="KAJ1255587.1"/>
    </source>
</evidence>